<keyword evidence="1" id="KW-0472">Membrane</keyword>
<feature type="transmembrane region" description="Helical" evidence="1">
    <location>
        <begin position="253"/>
        <end position="274"/>
    </location>
</feature>
<dbReference type="InterPro" id="IPR040410">
    <property type="entry name" value="UPF0658_Golgi"/>
</dbReference>
<accession>A0A8H3WZW1</accession>
<feature type="transmembrane region" description="Helical" evidence="1">
    <location>
        <begin position="294"/>
        <end position="315"/>
    </location>
</feature>
<evidence type="ECO:0000313" key="3">
    <source>
        <dbReference type="Proteomes" id="UP000439903"/>
    </source>
</evidence>
<keyword evidence="3" id="KW-1185">Reference proteome</keyword>
<feature type="transmembrane region" description="Helical" evidence="1">
    <location>
        <begin position="146"/>
        <end position="165"/>
    </location>
</feature>
<reference evidence="2 3" key="1">
    <citation type="journal article" date="2019" name="Environ. Microbiol.">
        <title>At the nexus of three kingdoms: the genome of the mycorrhizal fungus Gigaspora margarita provides insights into plant, endobacterial and fungal interactions.</title>
        <authorList>
            <person name="Venice F."/>
            <person name="Ghignone S."/>
            <person name="Salvioli di Fossalunga A."/>
            <person name="Amselem J."/>
            <person name="Novero M."/>
            <person name="Xianan X."/>
            <person name="Sedzielewska Toro K."/>
            <person name="Morin E."/>
            <person name="Lipzen A."/>
            <person name="Grigoriev I.V."/>
            <person name="Henrissat B."/>
            <person name="Martin F.M."/>
            <person name="Bonfante P."/>
        </authorList>
    </citation>
    <scope>NUCLEOTIDE SEQUENCE [LARGE SCALE GENOMIC DNA]</scope>
    <source>
        <strain evidence="2 3">BEG34</strain>
    </source>
</reference>
<dbReference type="PANTHER" id="PTHR34391">
    <property type="entry name" value="UPF0658 GOLGI APPARATUS MEMBRANE PROTEIN C1952.10C-RELATED"/>
    <property type="match status" value="1"/>
</dbReference>
<dbReference type="AlphaFoldDB" id="A0A8H3WZW1"/>
<keyword evidence="1" id="KW-0812">Transmembrane</keyword>
<dbReference type="OrthoDB" id="2448307at2759"/>
<feature type="transmembrane region" description="Helical" evidence="1">
    <location>
        <begin position="83"/>
        <end position="102"/>
    </location>
</feature>
<feature type="transmembrane region" description="Helical" evidence="1">
    <location>
        <begin position="12"/>
        <end position="34"/>
    </location>
</feature>
<evidence type="ECO:0000256" key="1">
    <source>
        <dbReference type="SAM" id="Phobius"/>
    </source>
</evidence>
<evidence type="ECO:0000313" key="2">
    <source>
        <dbReference type="EMBL" id="KAF0388397.1"/>
    </source>
</evidence>
<organism evidence="2 3">
    <name type="scientific">Gigaspora margarita</name>
    <dbReference type="NCBI Taxonomy" id="4874"/>
    <lineage>
        <taxon>Eukaryota</taxon>
        <taxon>Fungi</taxon>
        <taxon>Fungi incertae sedis</taxon>
        <taxon>Mucoromycota</taxon>
        <taxon>Glomeromycotina</taxon>
        <taxon>Glomeromycetes</taxon>
        <taxon>Diversisporales</taxon>
        <taxon>Gigasporaceae</taxon>
        <taxon>Gigaspora</taxon>
    </lineage>
</organism>
<name>A0A8H3WZW1_GIGMA</name>
<dbReference type="EMBL" id="WTPW01002272">
    <property type="protein sequence ID" value="KAF0388397.1"/>
    <property type="molecule type" value="Genomic_DNA"/>
</dbReference>
<dbReference type="PANTHER" id="PTHR34391:SF1">
    <property type="entry name" value="UPF0658 GOLGI APPARATUS MEMBRANE PROTEIN C1952.10C-RELATED"/>
    <property type="match status" value="1"/>
</dbReference>
<feature type="transmembrane region" description="Helical" evidence="1">
    <location>
        <begin position="54"/>
        <end position="76"/>
    </location>
</feature>
<dbReference type="Proteomes" id="UP000439903">
    <property type="component" value="Unassembled WGS sequence"/>
</dbReference>
<feature type="transmembrane region" description="Helical" evidence="1">
    <location>
        <begin position="223"/>
        <end position="246"/>
    </location>
</feature>
<sequence>MLKLSTKGTITFISILAQAIVVPILEAFVVYYHVSFVNQFTLDSVGIGISEADLIYHAIFILSLFFQVFLAADALWRRNTVQVIGLGVFNFLSLAYAGIQLYQHQILEDQGTATAIYAPKDPRFPFNNKDAPKIYYEGKMRPIEHSIIAIMACFSVYLAIISYLLSKEFGWENYKTYSADIKVRDAYMNLTILQTLIKLDTFFIGSYALQLIPSKNMGYATEILSLIEVVLVFVFGTAMLVMAWFSVVKEMKYVLLSVINIYTLSLIYWIWRLIAVNIIPNNQSSDPYLFTRRFLTFFLTTIIALVIITIIYSIICFRNMKRGTYVLTVFGQSEKKIDSNNLDYLDPSSARSKRQSAIHQQRLRAQERESRIILD</sequence>
<comment type="caution">
    <text evidence="2">The sequence shown here is derived from an EMBL/GenBank/DDBJ whole genome shotgun (WGS) entry which is preliminary data.</text>
</comment>
<feature type="transmembrane region" description="Helical" evidence="1">
    <location>
        <begin position="186"/>
        <end position="211"/>
    </location>
</feature>
<proteinExistence type="predicted"/>
<keyword evidence="1" id="KW-1133">Transmembrane helix</keyword>
<gene>
    <name evidence="2" type="ORF">F8M41_011047</name>
</gene>
<dbReference type="GO" id="GO:0005794">
    <property type="term" value="C:Golgi apparatus"/>
    <property type="evidence" value="ECO:0007669"/>
    <property type="project" value="TreeGrafter"/>
</dbReference>
<protein>
    <submittedName>
        <fullName evidence="2">Conserved fungal protein</fullName>
    </submittedName>
</protein>